<evidence type="ECO:0000313" key="4">
    <source>
        <dbReference type="Proteomes" id="UP001311232"/>
    </source>
</evidence>
<dbReference type="AlphaFoldDB" id="A0AAV9S7Y4"/>
<dbReference type="PANTHER" id="PTHR16193">
    <property type="entry name" value="TETRATRICOPEPTIDE REPEAT PROTEIN 27"/>
    <property type="match status" value="1"/>
</dbReference>
<proteinExistence type="predicted"/>
<dbReference type="PANTHER" id="PTHR16193:SF0">
    <property type="entry name" value="TETRATRICOPEPTIDE REPEAT PROTEIN 27"/>
    <property type="match status" value="1"/>
</dbReference>
<keyword evidence="4" id="KW-1185">Reference proteome</keyword>
<dbReference type="Proteomes" id="UP001311232">
    <property type="component" value="Unassembled WGS sequence"/>
</dbReference>
<evidence type="ECO:0000256" key="1">
    <source>
        <dbReference type="ARBA" id="ARBA00022737"/>
    </source>
</evidence>
<evidence type="ECO:0000313" key="3">
    <source>
        <dbReference type="EMBL" id="KAK5617193.1"/>
    </source>
</evidence>
<reference evidence="3 4" key="1">
    <citation type="submission" date="2021-06" db="EMBL/GenBank/DDBJ databases">
        <authorList>
            <person name="Palmer J.M."/>
        </authorList>
    </citation>
    <scope>NUCLEOTIDE SEQUENCE [LARGE SCALE GENOMIC DNA]</scope>
    <source>
        <strain evidence="3 4">MEX-2019</strain>
        <tissue evidence="3">Muscle</tissue>
    </source>
</reference>
<dbReference type="InterPro" id="IPR044244">
    <property type="entry name" value="TTC27/Emw1"/>
</dbReference>
<sequence length="165" mass="18416">MLCGIWQQETRSLLQSLLDGDFEALLLSPQVIDVLTGDGSCKEGEDIEAYLERRLLLYLTGDNNDQQPKRELTLMAIAVSCLHLFAQSNWTGPPVSFHMCDLLPLALLSSQNSQLLMEAIHSRLLLDGESVYSLVVNPFLLLLARVILTKCSPTMENLQEVVTEK</sequence>
<organism evidence="3 4">
    <name type="scientific">Crenichthys baileyi</name>
    <name type="common">White River springfish</name>
    <dbReference type="NCBI Taxonomy" id="28760"/>
    <lineage>
        <taxon>Eukaryota</taxon>
        <taxon>Metazoa</taxon>
        <taxon>Chordata</taxon>
        <taxon>Craniata</taxon>
        <taxon>Vertebrata</taxon>
        <taxon>Euteleostomi</taxon>
        <taxon>Actinopterygii</taxon>
        <taxon>Neopterygii</taxon>
        <taxon>Teleostei</taxon>
        <taxon>Neoteleostei</taxon>
        <taxon>Acanthomorphata</taxon>
        <taxon>Ovalentaria</taxon>
        <taxon>Atherinomorphae</taxon>
        <taxon>Cyprinodontiformes</taxon>
        <taxon>Goodeidae</taxon>
        <taxon>Crenichthys</taxon>
    </lineage>
</organism>
<protein>
    <recommendedName>
        <fullName evidence="5">Neurochondrin</fullName>
    </recommendedName>
</protein>
<name>A0AAV9S7Y4_9TELE</name>
<comment type="caution">
    <text evidence="3">The sequence shown here is derived from an EMBL/GenBank/DDBJ whole genome shotgun (WGS) entry which is preliminary data.</text>
</comment>
<evidence type="ECO:0000256" key="2">
    <source>
        <dbReference type="ARBA" id="ARBA00022803"/>
    </source>
</evidence>
<gene>
    <name evidence="3" type="ORF">CRENBAI_010980</name>
</gene>
<keyword evidence="1" id="KW-0677">Repeat</keyword>
<dbReference type="EMBL" id="JAHHUM010000787">
    <property type="protein sequence ID" value="KAK5617193.1"/>
    <property type="molecule type" value="Genomic_DNA"/>
</dbReference>
<evidence type="ECO:0008006" key="5">
    <source>
        <dbReference type="Google" id="ProtNLM"/>
    </source>
</evidence>
<accession>A0AAV9S7Y4</accession>
<keyword evidence="2" id="KW-0802">TPR repeat</keyword>